<evidence type="ECO:0000256" key="1">
    <source>
        <dbReference type="ARBA" id="ARBA00001864"/>
    </source>
</evidence>
<dbReference type="NCBIfam" id="NF003806">
    <property type="entry name" value="PRK05395.1-3"/>
    <property type="match status" value="1"/>
</dbReference>
<evidence type="ECO:0000256" key="4">
    <source>
        <dbReference type="ARBA" id="ARBA00011193"/>
    </source>
</evidence>
<dbReference type="HAMAP" id="MF_00169">
    <property type="entry name" value="AroQ"/>
    <property type="match status" value="1"/>
</dbReference>
<dbReference type="Proteomes" id="UP000043763">
    <property type="component" value="Unassembled WGS sequence"/>
</dbReference>
<evidence type="ECO:0000256" key="5">
    <source>
        <dbReference type="ARBA" id="ARBA00012060"/>
    </source>
</evidence>
<dbReference type="EC" id="4.2.1.10" evidence="5 7"/>
<dbReference type="PIRSF" id="PIRSF001399">
    <property type="entry name" value="DHquinase_II"/>
    <property type="match status" value="1"/>
</dbReference>
<comment type="similarity">
    <text evidence="3 7">Belongs to the type-II 3-dehydroquinase family.</text>
</comment>
<feature type="binding site" evidence="7 8">
    <location>
        <position position="86"/>
    </location>
    <ligand>
        <name>substrate</name>
    </ligand>
</feature>
<sequence>MNILVINGPNTNMLGVAQTKIFGNITLGDIENKIKEAALGSAKVSFFQSNHEGAIIDRIHRAYDESIDYIIINAGAYAHTSIAIRDAFLATNIPFIEVHMSNVYAREDFRSKSYLSDIALGVITGFGDNSYILALAHLLSVEKRNNN</sequence>
<dbReference type="GeneID" id="44970199"/>
<feature type="binding site" evidence="7 8">
    <location>
        <position position="73"/>
    </location>
    <ligand>
        <name>substrate</name>
    </ligand>
</feature>
<evidence type="ECO:0000256" key="7">
    <source>
        <dbReference type="HAMAP-Rule" id="MF_00169"/>
    </source>
</evidence>
<feature type="binding site" evidence="7 8">
    <location>
        <begin position="100"/>
        <end position="101"/>
    </location>
    <ligand>
        <name>substrate</name>
    </ligand>
</feature>
<evidence type="ECO:0000256" key="3">
    <source>
        <dbReference type="ARBA" id="ARBA00011037"/>
    </source>
</evidence>
<dbReference type="GO" id="GO:0019631">
    <property type="term" value="P:quinate catabolic process"/>
    <property type="evidence" value="ECO:0007669"/>
    <property type="project" value="TreeGrafter"/>
</dbReference>
<dbReference type="EMBL" id="CVLB01000001">
    <property type="protein sequence ID" value="CRF32816.1"/>
    <property type="molecule type" value="Genomic_DNA"/>
</dbReference>
<gene>
    <name evidence="7" type="primary">aroQ</name>
    <name evidence="9" type="ORF">BRSU_1043</name>
</gene>
<feature type="binding site" evidence="7 8">
    <location>
        <position position="110"/>
    </location>
    <ligand>
        <name>substrate</name>
    </ligand>
</feature>
<keyword evidence="10" id="KW-1185">Reference proteome</keyword>
<evidence type="ECO:0000313" key="9">
    <source>
        <dbReference type="EMBL" id="CRF32816.1"/>
    </source>
</evidence>
<evidence type="ECO:0000256" key="8">
    <source>
        <dbReference type="PIRSR" id="PIRSR001399-2"/>
    </source>
</evidence>
<evidence type="ECO:0000313" key="10">
    <source>
        <dbReference type="Proteomes" id="UP000043763"/>
    </source>
</evidence>
<dbReference type="NCBIfam" id="NF003805">
    <property type="entry name" value="PRK05395.1-2"/>
    <property type="match status" value="1"/>
</dbReference>
<comment type="pathway">
    <text evidence="2 7">Metabolic intermediate biosynthesis; chorismate biosynthesis; chorismate from D-erythrose 4-phosphate and phosphoenolpyruvate: step 3/7.</text>
</comment>
<dbReference type="PANTHER" id="PTHR21272:SF3">
    <property type="entry name" value="CATABOLIC 3-DEHYDROQUINASE"/>
    <property type="match status" value="1"/>
</dbReference>
<dbReference type="InterPro" id="IPR036441">
    <property type="entry name" value="DHquinase_II_sf"/>
</dbReference>
<keyword evidence="7" id="KW-0028">Amino-acid biosynthesis</keyword>
<dbReference type="NCBIfam" id="NF003807">
    <property type="entry name" value="PRK05395.1-4"/>
    <property type="match status" value="1"/>
</dbReference>
<evidence type="ECO:0000256" key="6">
    <source>
        <dbReference type="ARBA" id="ARBA00023239"/>
    </source>
</evidence>
<proteinExistence type="inferred from homology"/>
<dbReference type="UniPathway" id="UPA00053">
    <property type="reaction ID" value="UER00086"/>
</dbReference>
<dbReference type="GO" id="GO:0009073">
    <property type="term" value="P:aromatic amino acid family biosynthetic process"/>
    <property type="evidence" value="ECO:0007669"/>
    <property type="project" value="UniProtKB-KW"/>
</dbReference>
<comment type="caution">
    <text evidence="7">Lacks conserved residue(s) required for the propagation of feature annotation.</text>
</comment>
<dbReference type="OrthoDB" id="9790793at2"/>
<dbReference type="GO" id="GO:0003855">
    <property type="term" value="F:3-dehydroquinate dehydratase activity"/>
    <property type="evidence" value="ECO:0007669"/>
    <property type="project" value="UniProtKB-UniRule"/>
</dbReference>
<dbReference type="GO" id="GO:0008652">
    <property type="term" value="P:amino acid biosynthetic process"/>
    <property type="evidence" value="ECO:0007669"/>
    <property type="project" value="UniProtKB-KW"/>
</dbReference>
<dbReference type="PANTHER" id="PTHR21272">
    <property type="entry name" value="CATABOLIC 3-DEHYDROQUINASE"/>
    <property type="match status" value="1"/>
</dbReference>
<keyword evidence="6 7" id="KW-0456">Lyase</keyword>
<dbReference type="SUPFAM" id="SSF52304">
    <property type="entry name" value="Type II 3-dehydroquinate dehydratase"/>
    <property type="match status" value="1"/>
</dbReference>
<dbReference type="InterPro" id="IPR001874">
    <property type="entry name" value="DHquinase_II"/>
</dbReference>
<feature type="binding site" evidence="7 8">
    <location>
        <position position="79"/>
    </location>
    <ligand>
        <name>substrate</name>
    </ligand>
</feature>
<dbReference type="AlphaFoldDB" id="A0A0G4K645"/>
<reference evidence="10" key="1">
    <citation type="submission" date="2015-04" db="EMBL/GenBank/DDBJ databases">
        <authorList>
            <person name="Mushtaq Mamoona"/>
        </authorList>
    </citation>
    <scope>NUCLEOTIDE SEQUENCE [LARGE SCALE GENOMIC DNA]</scope>
    <source>
        <strain evidence="10">AN4859/03</strain>
    </source>
</reference>
<comment type="catalytic activity">
    <reaction evidence="1 7">
        <text>3-dehydroquinate = 3-dehydroshikimate + H2O</text>
        <dbReference type="Rhea" id="RHEA:21096"/>
        <dbReference type="ChEBI" id="CHEBI:15377"/>
        <dbReference type="ChEBI" id="CHEBI:16630"/>
        <dbReference type="ChEBI" id="CHEBI:32364"/>
        <dbReference type="EC" id="4.2.1.10"/>
    </reaction>
</comment>
<dbReference type="CDD" id="cd00466">
    <property type="entry name" value="DHQase_II"/>
    <property type="match status" value="1"/>
</dbReference>
<organism evidence="9 10">
    <name type="scientific">Brachyspira suanatina</name>
    <dbReference type="NCBI Taxonomy" id="381802"/>
    <lineage>
        <taxon>Bacteria</taxon>
        <taxon>Pseudomonadati</taxon>
        <taxon>Spirochaetota</taxon>
        <taxon>Spirochaetia</taxon>
        <taxon>Brachyspirales</taxon>
        <taxon>Brachyspiraceae</taxon>
        <taxon>Brachyspira</taxon>
    </lineage>
</organism>
<dbReference type="NCBIfam" id="TIGR01088">
    <property type="entry name" value="aroQ"/>
    <property type="match status" value="1"/>
</dbReference>
<protein>
    <recommendedName>
        <fullName evidence="5 7">3-dehydroquinate dehydratase</fullName>
        <shortName evidence="7">3-dehydroquinase</shortName>
        <ecNumber evidence="5 7">4.2.1.10</ecNumber>
    </recommendedName>
    <alternativeName>
        <fullName evidence="7">Type II DHQase</fullName>
    </alternativeName>
</protein>
<accession>A0A0G4K645</accession>
<keyword evidence="7" id="KW-0057">Aromatic amino acid biosynthesis</keyword>
<comment type="subunit">
    <text evidence="4 7">Homododecamer.</text>
</comment>
<dbReference type="GO" id="GO:0009423">
    <property type="term" value="P:chorismate biosynthetic process"/>
    <property type="evidence" value="ECO:0007669"/>
    <property type="project" value="UniProtKB-UniRule"/>
</dbReference>
<name>A0A0G4K645_9SPIR</name>
<dbReference type="RefSeq" id="WP_014488121.1">
    <property type="nucleotide sequence ID" value="NZ_CVLB01000001.1"/>
</dbReference>
<evidence type="ECO:0000256" key="2">
    <source>
        <dbReference type="ARBA" id="ARBA00004902"/>
    </source>
</evidence>
<dbReference type="Gene3D" id="3.40.50.9100">
    <property type="entry name" value="Dehydroquinase, class II"/>
    <property type="match status" value="1"/>
</dbReference>
<dbReference type="Pfam" id="PF01220">
    <property type="entry name" value="DHquinase_II"/>
    <property type="match status" value="1"/>
</dbReference>
<comment type="function">
    <text evidence="7">Catalyzes a trans-dehydration via an enolate intermediate.</text>
</comment>
<feature type="active site" description="Proton donor" evidence="7">
    <location>
        <position position="99"/>
    </location>
</feature>